<evidence type="ECO:0000256" key="1">
    <source>
        <dbReference type="SAM" id="Phobius"/>
    </source>
</evidence>
<dbReference type="RefSeq" id="WP_051708723.1">
    <property type="nucleotide sequence ID" value="NZ_JBEZDH010000002.1"/>
</dbReference>
<keyword evidence="1" id="KW-0472">Membrane</keyword>
<feature type="transmembrane region" description="Helical" evidence="1">
    <location>
        <begin position="6"/>
        <end position="22"/>
    </location>
</feature>
<feature type="transmembrane region" description="Helical" evidence="1">
    <location>
        <begin position="34"/>
        <end position="53"/>
    </location>
</feature>
<dbReference type="EMBL" id="JBIAZM010000003">
    <property type="protein sequence ID" value="MFF5199683.1"/>
    <property type="molecule type" value="Genomic_DNA"/>
</dbReference>
<accession>A0ABW6VR13</accession>
<keyword evidence="1" id="KW-1133">Transmembrane helix</keyword>
<sequence length="152" mass="16755">MGVVTTGLCLAVPALFLLWFWGRPLLTGRWKTPGWFVATAGLSIVATAVTWFVGAFAGSSMSSAESCRQAGVNYDSAYRAAHWRESSRWFPLHDRCNATHDLVPAWINPALVLLSLLAVLCVGAAVWLAVARRRTEADRVPARRSWTLSVRR</sequence>
<feature type="transmembrane region" description="Helical" evidence="1">
    <location>
        <begin position="110"/>
        <end position="130"/>
    </location>
</feature>
<evidence type="ECO:0008006" key="4">
    <source>
        <dbReference type="Google" id="ProtNLM"/>
    </source>
</evidence>
<organism evidence="2 3">
    <name type="scientific">Micromonospora parva</name>
    <dbReference type="NCBI Taxonomy" id="1464048"/>
    <lineage>
        <taxon>Bacteria</taxon>
        <taxon>Bacillati</taxon>
        <taxon>Actinomycetota</taxon>
        <taxon>Actinomycetes</taxon>
        <taxon>Micromonosporales</taxon>
        <taxon>Micromonosporaceae</taxon>
        <taxon>Micromonospora</taxon>
    </lineage>
</organism>
<evidence type="ECO:0000313" key="3">
    <source>
        <dbReference type="Proteomes" id="UP001602287"/>
    </source>
</evidence>
<dbReference type="Proteomes" id="UP001602287">
    <property type="component" value="Unassembled WGS sequence"/>
</dbReference>
<gene>
    <name evidence="2" type="ORF">ACFY3B_08745</name>
</gene>
<keyword evidence="1" id="KW-0812">Transmembrane</keyword>
<comment type="caution">
    <text evidence="2">The sequence shown here is derived from an EMBL/GenBank/DDBJ whole genome shotgun (WGS) entry which is preliminary data.</text>
</comment>
<evidence type="ECO:0000313" key="2">
    <source>
        <dbReference type="EMBL" id="MFF5199683.1"/>
    </source>
</evidence>
<dbReference type="GeneID" id="95367464"/>
<reference evidence="2 3" key="1">
    <citation type="submission" date="2024-10" db="EMBL/GenBank/DDBJ databases">
        <title>The Natural Products Discovery Center: Release of the First 8490 Sequenced Strains for Exploring Actinobacteria Biosynthetic Diversity.</title>
        <authorList>
            <person name="Kalkreuter E."/>
            <person name="Kautsar S.A."/>
            <person name="Yang D."/>
            <person name="Bader C.D."/>
            <person name="Teijaro C.N."/>
            <person name="Fluegel L."/>
            <person name="Davis C.M."/>
            <person name="Simpson J.R."/>
            <person name="Lauterbach L."/>
            <person name="Steele A.D."/>
            <person name="Gui C."/>
            <person name="Meng S."/>
            <person name="Li G."/>
            <person name="Viehrig K."/>
            <person name="Ye F."/>
            <person name="Su P."/>
            <person name="Kiefer A.F."/>
            <person name="Nichols A."/>
            <person name="Cepeda A.J."/>
            <person name="Yan W."/>
            <person name="Fan B."/>
            <person name="Jiang Y."/>
            <person name="Adhikari A."/>
            <person name="Zheng C.-J."/>
            <person name="Schuster L."/>
            <person name="Cowan T.M."/>
            <person name="Smanski M.J."/>
            <person name="Chevrette M.G."/>
            <person name="De Carvalho L.P.S."/>
            <person name="Shen B."/>
        </authorList>
    </citation>
    <scope>NUCLEOTIDE SEQUENCE [LARGE SCALE GENOMIC DNA]</scope>
    <source>
        <strain evidence="2 3">NPDC000140</strain>
    </source>
</reference>
<name>A0ABW6VR13_9ACTN</name>
<protein>
    <recommendedName>
        <fullName evidence="4">Integral membrane protein</fullName>
    </recommendedName>
</protein>
<proteinExistence type="predicted"/>
<keyword evidence="3" id="KW-1185">Reference proteome</keyword>